<reference evidence="2" key="2">
    <citation type="journal article" date="2023" name="Int. J. Mol. Sci.">
        <title>De Novo Assembly and Annotation of 11 Diverse Shrub Willow (Salix) Genomes Reveals Novel Gene Organization in Sex-Linked Regions.</title>
        <authorList>
            <person name="Hyden B."/>
            <person name="Feng K."/>
            <person name="Yates T.B."/>
            <person name="Jawdy S."/>
            <person name="Cereghino C."/>
            <person name="Smart L.B."/>
            <person name="Muchero W."/>
        </authorList>
    </citation>
    <scope>NUCLEOTIDE SEQUENCE [LARGE SCALE GENOMIC DNA]</scope>
    <source>
        <tissue evidence="2">Shoot tip</tissue>
    </source>
</reference>
<dbReference type="Pfam" id="PF12937">
    <property type="entry name" value="F-box-like"/>
    <property type="match status" value="1"/>
</dbReference>
<dbReference type="InterPro" id="IPR036047">
    <property type="entry name" value="F-box-like_dom_sf"/>
</dbReference>
<dbReference type="Gene3D" id="1.20.1280.50">
    <property type="match status" value="1"/>
</dbReference>
<dbReference type="EMBL" id="JAPFFL010000019">
    <property type="protein sequence ID" value="KAJ6671786.1"/>
    <property type="molecule type" value="Genomic_DNA"/>
</dbReference>
<sequence>MEHLPVEVIGNILSRLGGARDVVIASATCRKWREAWRKHLHTLSFNSNDWHVYHDLTTSQLEILITQTIFQTTGLQGLLILMDGVDKFSASTVIAWLMYTRETLRRLIYNVRTTPNVNILEICGRQKMEMLELSHNSITGVEPNFQRFPCLKSLSLSDVSISALDLNLLLTACPKIETLELINPEIAMSDAQVTVELSIPTLRRVYVEAISMDKFILEADSIECLHLKDCALELFELIGKGTLKHFKIDDVSVIHLDIGDTVDNLEIIDVSNFTIIWPKFYQMISKSSKLTKLRLWDVVFDDEDEIVDLETIAVCFPQLSHLALSYDLRDGVVNYGLQGSSHLENVIVLELGWTIINDLFSHWVEGLLKLCPNLRKLVIHGVVSEAKSHEECQMLANFTSSIVQLMRKYMHVDVQFDYE</sequence>
<dbReference type="InterPro" id="IPR001810">
    <property type="entry name" value="F-box_dom"/>
</dbReference>
<dbReference type="InterPro" id="IPR055411">
    <property type="entry name" value="LRR_FXL15/At3g58940/PEG3-like"/>
</dbReference>
<dbReference type="OrthoDB" id="1891924at2759"/>
<comment type="caution">
    <text evidence="2">The sequence shown here is derived from an EMBL/GenBank/DDBJ whole genome shotgun (WGS) entry which is preliminary data.</text>
</comment>
<evidence type="ECO:0000313" key="3">
    <source>
        <dbReference type="Proteomes" id="UP001151529"/>
    </source>
</evidence>
<gene>
    <name evidence="2" type="ORF">OIU85_015525</name>
</gene>
<dbReference type="SUPFAM" id="SSF81383">
    <property type="entry name" value="F-box domain"/>
    <property type="match status" value="1"/>
</dbReference>
<feature type="domain" description="F-box" evidence="1">
    <location>
        <begin position="4"/>
        <end position="45"/>
    </location>
</feature>
<dbReference type="AlphaFoldDB" id="A0A9Q0NL81"/>
<dbReference type="InterPro" id="IPR032675">
    <property type="entry name" value="LRR_dom_sf"/>
</dbReference>
<evidence type="ECO:0000259" key="1">
    <source>
        <dbReference type="SMART" id="SM00256"/>
    </source>
</evidence>
<dbReference type="PANTHER" id="PTHR31639">
    <property type="entry name" value="F-BOX PROTEIN-LIKE"/>
    <property type="match status" value="1"/>
</dbReference>
<dbReference type="PANTHER" id="PTHR31639:SF139">
    <property type="entry name" value="F-BOX_LRR PLANT PROTEIN"/>
    <property type="match status" value="1"/>
</dbReference>
<dbReference type="SUPFAM" id="SSF52047">
    <property type="entry name" value="RNI-like"/>
    <property type="match status" value="1"/>
</dbReference>
<dbReference type="Proteomes" id="UP001151529">
    <property type="component" value="Chromosome 9"/>
</dbReference>
<accession>A0A9Q0NL81</accession>
<dbReference type="Gene3D" id="3.80.10.10">
    <property type="entry name" value="Ribonuclease Inhibitor"/>
    <property type="match status" value="1"/>
</dbReference>
<dbReference type="SMART" id="SM00256">
    <property type="entry name" value="FBOX"/>
    <property type="match status" value="1"/>
</dbReference>
<organism evidence="2 3">
    <name type="scientific">Salix viminalis</name>
    <name type="common">Common osier</name>
    <name type="synonym">Basket willow</name>
    <dbReference type="NCBI Taxonomy" id="40686"/>
    <lineage>
        <taxon>Eukaryota</taxon>
        <taxon>Viridiplantae</taxon>
        <taxon>Streptophyta</taxon>
        <taxon>Embryophyta</taxon>
        <taxon>Tracheophyta</taxon>
        <taxon>Spermatophyta</taxon>
        <taxon>Magnoliopsida</taxon>
        <taxon>eudicotyledons</taxon>
        <taxon>Gunneridae</taxon>
        <taxon>Pentapetalae</taxon>
        <taxon>rosids</taxon>
        <taxon>fabids</taxon>
        <taxon>Malpighiales</taxon>
        <taxon>Salicaceae</taxon>
        <taxon>Saliceae</taxon>
        <taxon>Salix</taxon>
    </lineage>
</organism>
<keyword evidence="3" id="KW-1185">Reference proteome</keyword>
<protein>
    <recommendedName>
        <fullName evidence="1">F-box domain-containing protein</fullName>
    </recommendedName>
</protein>
<reference evidence="2" key="1">
    <citation type="submission" date="2022-11" db="EMBL/GenBank/DDBJ databases">
        <authorList>
            <person name="Hyden B.L."/>
            <person name="Feng K."/>
            <person name="Yates T."/>
            <person name="Jawdy S."/>
            <person name="Smart L.B."/>
            <person name="Muchero W."/>
        </authorList>
    </citation>
    <scope>NUCLEOTIDE SEQUENCE</scope>
    <source>
        <tissue evidence="2">Shoot tip</tissue>
    </source>
</reference>
<proteinExistence type="predicted"/>
<evidence type="ECO:0000313" key="2">
    <source>
        <dbReference type="EMBL" id="KAJ6671786.1"/>
    </source>
</evidence>
<dbReference type="Pfam" id="PF24758">
    <property type="entry name" value="LRR_At5g56370"/>
    <property type="match status" value="1"/>
</dbReference>
<name>A0A9Q0NL81_SALVM</name>